<dbReference type="OMA" id="CIEDVRF"/>
<protein>
    <submittedName>
        <fullName evidence="3">Ovule protein</fullName>
    </submittedName>
</protein>
<dbReference type="Proteomes" id="UP000276776">
    <property type="component" value="Unassembled WGS sequence"/>
</dbReference>
<organism evidence="3">
    <name type="scientific">Thelazia callipaeda</name>
    <name type="common">Oriental eyeworm</name>
    <name type="synonym">Parasitic nematode</name>
    <dbReference type="NCBI Taxonomy" id="103827"/>
    <lineage>
        <taxon>Eukaryota</taxon>
        <taxon>Metazoa</taxon>
        <taxon>Ecdysozoa</taxon>
        <taxon>Nematoda</taxon>
        <taxon>Chromadorea</taxon>
        <taxon>Rhabditida</taxon>
        <taxon>Spirurina</taxon>
        <taxon>Spiruromorpha</taxon>
        <taxon>Thelazioidea</taxon>
        <taxon>Thelaziidae</taxon>
        <taxon>Thelazia</taxon>
    </lineage>
</organism>
<accession>A0A0N5CQX3</accession>
<sequence length="85" mass="9268">MNEKIFSGSSPGYSEDLVHNYLQVPKVQSPASGRSSPSVVSMQSDPESCIEDVRFSDDLIETEVVGKTKNKPGINQLLKCAILLQ</sequence>
<gene>
    <name evidence="1" type="ORF">TCLT_LOCUS2624</name>
</gene>
<evidence type="ECO:0000313" key="1">
    <source>
        <dbReference type="EMBL" id="VDM98686.1"/>
    </source>
</evidence>
<name>A0A0N5CQX3_THECL</name>
<keyword evidence="2" id="KW-1185">Reference proteome</keyword>
<reference evidence="3" key="1">
    <citation type="submission" date="2017-02" db="UniProtKB">
        <authorList>
            <consortium name="WormBaseParasite"/>
        </authorList>
    </citation>
    <scope>IDENTIFICATION</scope>
</reference>
<dbReference type="WBParaSite" id="TCLT_0000262301-mRNA-1">
    <property type="protein sequence ID" value="TCLT_0000262301-mRNA-1"/>
    <property type="gene ID" value="TCLT_0000262301"/>
</dbReference>
<proteinExistence type="predicted"/>
<evidence type="ECO:0000313" key="3">
    <source>
        <dbReference type="WBParaSite" id="TCLT_0000262301-mRNA-1"/>
    </source>
</evidence>
<reference evidence="1 2" key="2">
    <citation type="submission" date="2018-11" db="EMBL/GenBank/DDBJ databases">
        <authorList>
            <consortium name="Pathogen Informatics"/>
        </authorList>
    </citation>
    <scope>NUCLEOTIDE SEQUENCE [LARGE SCALE GENOMIC DNA]</scope>
</reference>
<dbReference type="AlphaFoldDB" id="A0A0N5CQX3"/>
<dbReference type="OrthoDB" id="5855187at2759"/>
<dbReference type="EMBL" id="UYYF01000594">
    <property type="protein sequence ID" value="VDM98686.1"/>
    <property type="molecule type" value="Genomic_DNA"/>
</dbReference>
<evidence type="ECO:0000313" key="2">
    <source>
        <dbReference type="Proteomes" id="UP000276776"/>
    </source>
</evidence>